<dbReference type="STRING" id="258515.SAMN05192585_10320"/>
<gene>
    <name evidence="1" type="ORF">SAMN05192585_10320</name>
</gene>
<keyword evidence="2" id="KW-1185">Reference proteome</keyword>
<evidence type="ECO:0000313" key="2">
    <source>
        <dbReference type="Proteomes" id="UP000199182"/>
    </source>
</evidence>
<dbReference type="Proteomes" id="UP000199182">
    <property type="component" value="Unassembled WGS sequence"/>
</dbReference>
<protein>
    <submittedName>
        <fullName evidence="1">Uncharacterized protein</fullName>
    </submittedName>
</protein>
<reference evidence="1 2" key="1">
    <citation type="submission" date="2016-10" db="EMBL/GenBank/DDBJ databases">
        <authorList>
            <person name="de Groot N.N."/>
        </authorList>
    </citation>
    <scope>NUCLEOTIDE SEQUENCE [LARGE SCALE GENOMIC DNA]</scope>
    <source>
        <strain evidence="1 2">CGMCC 1.5012</strain>
    </source>
</reference>
<dbReference type="EMBL" id="FNID01000003">
    <property type="protein sequence ID" value="SDM65881.1"/>
    <property type="molecule type" value="Genomic_DNA"/>
</dbReference>
<dbReference type="RefSeq" id="WP_092637717.1">
    <property type="nucleotide sequence ID" value="NZ_FNID01000003.1"/>
</dbReference>
<organism evidence="1 2">
    <name type="scientific">Acetanaerobacterium elongatum</name>
    <dbReference type="NCBI Taxonomy" id="258515"/>
    <lineage>
        <taxon>Bacteria</taxon>
        <taxon>Bacillati</taxon>
        <taxon>Bacillota</taxon>
        <taxon>Clostridia</taxon>
        <taxon>Eubacteriales</taxon>
        <taxon>Oscillospiraceae</taxon>
        <taxon>Acetanaerobacterium</taxon>
    </lineage>
</organism>
<dbReference type="AlphaFoldDB" id="A0A1G9V0T6"/>
<proteinExistence type="predicted"/>
<accession>A0A1G9V0T6</accession>
<name>A0A1G9V0T6_9FIRM</name>
<evidence type="ECO:0000313" key="1">
    <source>
        <dbReference type="EMBL" id="SDM65881.1"/>
    </source>
</evidence>
<dbReference type="OrthoDB" id="9783269at2"/>
<sequence length="176" mass="19489">MITYRLHLICPAETPEATTQLAEAAEEGLYPHPAKVYFAPLKSCEQTAEILYPNLLAQRADFLLPFSQPKEGAVYAVKAMLQEMMSIGFAEAAVVADSGVLMQILTACALPERPEEEWRLQPGRGYTLLTDAALWMRCEKLELYDTVLSSAVSEYADDEAYLDYAESLLDEGTVEG</sequence>